<dbReference type="AlphaFoldDB" id="A0A657LR14"/>
<evidence type="ECO:0000313" key="1">
    <source>
        <dbReference type="EMBL" id="OJF95872.1"/>
    </source>
</evidence>
<protein>
    <submittedName>
        <fullName evidence="1">Uncharacterized protein</fullName>
    </submittedName>
</protein>
<accession>A0A657LR14</accession>
<organism evidence="1 2">
    <name type="scientific">Pararhizobium antarcticum</name>
    <dbReference type="NCBI Taxonomy" id="1798805"/>
    <lineage>
        <taxon>Bacteria</taxon>
        <taxon>Pseudomonadati</taxon>
        <taxon>Pseudomonadota</taxon>
        <taxon>Alphaproteobacteria</taxon>
        <taxon>Hyphomicrobiales</taxon>
        <taxon>Rhizobiaceae</taxon>
        <taxon>Rhizobium/Agrobacterium group</taxon>
        <taxon>Pararhizobium</taxon>
    </lineage>
</organism>
<evidence type="ECO:0000313" key="2">
    <source>
        <dbReference type="Proteomes" id="UP000182661"/>
    </source>
</evidence>
<comment type="caution">
    <text evidence="1">The sequence shown here is derived from an EMBL/GenBank/DDBJ whole genome shotgun (WGS) entry which is preliminary data.</text>
</comment>
<reference evidence="1 2" key="1">
    <citation type="submission" date="2016-02" db="EMBL/GenBank/DDBJ databases">
        <title>Genome sequencing of a beta-galactosidase producing bacteria Rhizobium sp. 59.</title>
        <authorList>
            <person name="Wang D."/>
            <person name="Kot W."/>
            <person name="Qin Y."/>
            <person name="Hansen L."/>
            <person name="Naqvi K."/>
            <person name="Rensing C."/>
        </authorList>
    </citation>
    <scope>NUCLEOTIDE SEQUENCE [LARGE SCALE GENOMIC DNA]</scope>
    <source>
        <strain evidence="1 2">59</strain>
    </source>
</reference>
<dbReference type="EMBL" id="LSRP01000091">
    <property type="protein sequence ID" value="OJF95872.1"/>
    <property type="molecule type" value="Genomic_DNA"/>
</dbReference>
<proteinExistence type="predicted"/>
<name>A0A657LR14_9HYPH</name>
<sequence length="299" mass="32802">MGNVKRVNLLEYFELAEALAKARQATSVDTSKGGSIYISLWALPPKLSAFIAEDNGFGTCKHAAADLAGTISSWISANVMPNDTFSPDLFEKDFSSWQYSEIPRKIDSFRSVFEAESHDVDVYSVGQIAIYKTQALVSNASHVIPDEIRSEMPEEAIKEFDDAGRCLAFDLPTACGFHALRATELVIDAYLKDFGVTKSMKSWNDFIKAVQDLIEAKNKEPKPSQKVGAMLDRMRSLDRNPLMHPRDALDAVGANHLFSLSAITVAEMIKDARRIKAANVVPLLAANAGSDLVNEQAAE</sequence>
<dbReference type="Proteomes" id="UP000182661">
    <property type="component" value="Unassembled WGS sequence"/>
</dbReference>
<gene>
    <name evidence="1" type="ORF">AX760_18745</name>
</gene>
<keyword evidence="2" id="KW-1185">Reference proteome</keyword>